<keyword evidence="2" id="KW-1185">Reference proteome</keyword>
<gene>
    <name evidence="1" type="ORF">NDU88_001702</name>
</gene>
<comment type="caution">
    <text evidence="1">The sequence shown here is derived from an EMBL/GenBank/DDBJ whole genome shotgun (WGS) entry which is preliminary data.</text>
</comment>
<sequence length="146" mass="15803">MYVYSCALQPISLQPITAVPENQAAALGGDAQPYCSPLHVVPPHSLTRGATAALRQHRIRVGCLLPQRGHLRAQAVLWSVVPLRFQPAGHMHVWTLLSGGAAEEVSKAMGRRPVSHLSATGPRRWPHLSLPLSPLPWDGGSRSRHA</sequence>
<reference evidence="1" key="1">
    <citation type="journal article" date="2022" name="bioRxiv">
        <title>Sequencing and chromosome-scale assembly of the giantPleurodeles waltlgenome.</title>
        <authorList>
            <person name="Brown T."/>
            <person name="Elewa A."/>
            <person name="Iarovenko S."/>
            <person name="Subramanian E."/>
            <person name="Araus A.J."/>
            <person name="Petzold A."/>
            <person name="Susuki M."/>
            <person name="Suzuki K.-i.T."/>
            <person name="Hayashi T."/>
            <person name="Toyoda A."/>
            <person name="Oliveira C."/>
            <person name="Osipova E."/>
            <person name="Leigh N.D."/>
            <person name="Simon A."/>
            <person name="Yun M.H."/>
        </authorList>
    </citation>
    <scope>NUCLEOTIDE SEQUENCE</scope>
    <source>
        <strain evidence="1">20211129_DDA</strain>
        <tissue evidence="1">Liver</tissue>
    </source>
</reference>
<protein>
    <submittedName>
        <fullName evidence="1">Uncharacterized protein</fullName>
    </submittedName>
</protein>
<organism evidence="1 2">
    <name type="scientific">Pleurodeles waltl</name>
    <name type="common">Iberian ribbed newt</name>
    <dbReference type="NCBI Taxonomy" id="8319"/>
    <lineage>
        <taxon>Eukaryota</taxon>
        <taxon>Metazoa</taxon>
        <taxon>Chordata</taxon>
        <taxon>Craniata</taxon>
        <taxon>Vertebrata</taxon>
        <taxon>Euteleostomi</taxon>
        <taxon>Amphibia</taxon>
        <taxon>Batrachia</taxon>
        <taxon>Caudata</taxon>
        <taxon>Salamandroidea</taxon>
        <taxon>Salamandridae</taxon>
        <taxon>Pleurodelinae</taxon>
        <taxon>Pleurodeles</taxon>
    </lineage>
</organism>
<dbReference type="Proteomes" id="UP001066276">
    <property type="component" value="Chromosome 5"/>
</dbReference>
<dbReference type="EMBL" id="JANPWB010000009">
    <property type="protein sequence ID" value="KAJ1148878.1"/>
    <property type="molecule type" value="Genomic_DNA"/>
</dbReference>
<accession>A0AAV7RDK6</accession>
<name>A0AAV7RDK6_PLEWA</name>
<dbReference type="AlphaFoldDB" id="A0AAV7RDK6"/>
<evidence type="ECO:0000313" key="2">
    <source>
        <dbReference type="Proteomes" id="UP001066276"/>
    </source>
</evidence>
<proteinExistence type="predicted"/>
<evidence type="ECO:0000313" key="1">
    <source>
        <dbReference type="EMBL" id="KAJ1148878.1"/>
    </source>
</evidence>